<feature type="non-terminal residue" evidence="2">
    <location>
        <position position="1"/>
    </location>
</feature>
<sequence>LTAFALRILGQVYQYIDLDKTSVCDSLLWLIDNCQMPDGSFNEFSNYQPVKLQGTLPREAKEKSLYLTAFSIIGIDRSIKICPTQKIHDAKSKGGDYLMRNVQFAQSPFTMAITSYALALVDLNHQSARAAFSALKKEAFVKGNPPIYRFWKDTFKAQDQQTPSSSTAQMVETTAYALLTTLLRGDENYAKPIIKWLSEEQRHGGGFYSTQDTINALEALTEYSLLVKRLNLDMDVKVSYKNSGPLNLFKLTEDNFVGRTTMAPLQDDLYVSTGDSTGIATVNIRTVYNTIGTSEESCNFDLKIVPKKDDGRTKQDGEPLGRLEACAKYRPSSGEPLSGSAHAVMDIGLVSGLEANPEDLSTASIQECGVDQLIADYEIKDGHVLLQIDSVPADKFLCVGFRISEIFRVGMLNPATFTVYEYHAPGICASSSH</sequence>
<dbReference type="SUPFAM" id="SSF48239">
    <property type="entry name" value="Terpenoid cyclases/Protein prenyltransferases"/>
    <property type="match status" value="1"/>
</dbReference>
<dbReference type="InterPro" id="IPR048843">
    <property type="entry name" value="C5_CUB"/>
</dbReference>
<organism evidence="2 3">
    <name type="scientific">Climacteris rufus</name>
    <name type="common">rufous treecreeper</name>
    <dbReference type="NCBI Taxonomy" id="47695"/>
    <lineage>
        <taxon>Eukaryota</taxon>
        <taxon>Metazoa</taxon>
        <taxon>Chordata</taxon>
        <taxon>Craniata</taxon>
        <taxon>Vertebrata</taxon>
        <taxon>Euteleostomi</taxon>
        <taxon>Archelosauria</taxon>
        <taxon>Archosauria</taxon>
        <taxon>Dinosauria</taxon>
        <taxon>Saurischia</taxon>
        <taxon>Theropoda</taxon>
        <taxon>Coelurosauria</taxon>
        <taxon>Aves</taxon>
        <taxon>Neognathae</taxon>
        <taxon>Neoaves</taxon>
        <taxon>Telluraves</taxon>
        <taxon>Australaves</taxon>
        <taxon>Passeriformes</taxon>
        <taxon>Climacteridae</taxon>
        <taxon>Climacteris</taxon>
    </lineage>
</organism>
<gene>
    <name evidence="2" type="primary">C5</name>
    <name evidence="2" type="ORF">CLIRUF_R06263</name>
</gene>
<dbReference type="PANTHER" id="PTHR11412">
    <property type="entry name" value="MACROGLOBULIN / COMPLEMENT"/>
    <property type="match status" value="1"/>
</dbReference>
<dbReference type="Pfam" id="PF21309">
    <property type="entry name" value="C5_CUB"/>
    <property type="match status" value="1"/>
</dbReference>
<dbReference type="EMBL" id="VZRZ01000570">
    <property type="protein sequence ID" value="NWW70222.1"/>
    <property type="molecule type" value="Genomic_DNA"/>
</dbReference>
<evidence type="ECO:0000313" key="2">
    <source>
        <dbReference type="EMBL" id="NWW70222.1"/>
    </source>
</evidence>
<evidence type="ECO:0000259" key="1">
    <source>
        <dbReference type="SMART" id="SM01361"/>
    </source>
</evidence>
<dbReference type="GO" id="GO:0005615">
    <property type="term" value="C:extracellular space"/>
    <property type="evidence" value="ECO:0007669"/>
    <property type="project" value="InterPro"/>
</dbReference>
<accession>A0A7K6Q955</accession>
<dbReference type="InterPro" id="IPR008930">
    <property type="entry name" value="Terpenoid_cyclase/PrenylTrfase"/>
</dbReference>
<dbReference type="Gene3D" id="2.60.40.690">
    <property type="entry name" value="Alpha-macroglobulin, receptor-binding domain"/>
    <property type="match status" value="1"/>
</dbReference>
<proteinExistence type="predicted"/>
<dbReference type="Pfam" id="PF07678">
    <property type="entry name" value="TED_complement"/>
    <property type="match status" value="1"/>
</dbReference>
<dbReference type="PANTHER" id="PTHR11412:SF83">
    <property type="entry name" value="COMPLEMENT C5"/>
    <property type="match status" value="1"/>
</dbReference>
<dbReference type="OrthoDB" id="6359008at2759"/>
<dbReference type="InterPro" id="IPR009048">
    <property type="entry name" value="A-macroglobulin_rcpt-bd"/>
</dbReference>
<comment type="caution">
    <text evidence="2">The sequence shown here is derived from an EMBL/GenBank/DDBJ whole genome shotgun (WGS) entry which is preliminary data.</text>
</comment>
<feature type="non-terminal residue" evidence="2">
    <location>
        <position position="433"/>
    </location>
</feature>
<dbReference type="AlphaFoldDB" id="A0A7K6Q955"/>
<dbReference type="Gene3D" id="2.60.120.1540">
    <property type="match status" value="1"/>
</dbReference>
<name>A0A7K6Q955_9PASS</name>
<evidence type="ECO:0000313" key="3">
    <source>
        <dbReference type="Proteomes" id="UP000580879"/>
    </source>
</evidence>
<feature type="domain" description="Alpha-macroglobulin receptor-binding" evidence="1">
    <location>
        <begin position="340"/>
        <end position="433"/>
    </location>
</feature>
<dbReference type="SMART" id="SM01361">
    <property type="entry name" value="A2M_recep"/>
    <property type="match status" value="1"/>
</dbReference>
<protein>
    <submittedName>
        <fullName evidence="2">CO5 protein</fullName>
    </submittedName>
</protein>
<dbReference type="InterPro" id="IPR050473">
    <property type="entry name" value="A2M/Complement_sys"/>
</dbReference>
<keyword evidence="3" id="KW-1185">Reference proteome</keyword>
<dbReference type="SUPFAM" id="SSF49410">
    <property type="entry name" value="Alpha-macroglobulin receptor domain"/>
    <property type="match status" value="1"/>
</dbReference>
<dbReference type="InterPro" id="IPR011626">
    <property type="entry name" value="Alpha-macroglobulin_TED"/>
</dbReference>
<dbReference type="Pfam" id="PF07677">
    <property type="entry name" value="A2M_recep"/>
    <property type="match status" value="1"/>
</dbReference>
<dbReference type="InterPro" id="IPR036595">
    <property type="entry name" value="A-macroglobulin_rcpt-bd_sf"/>
</dbReference>
<reference evidence="2 3" key="1">
    <citation type="submission" date="2019-09" db="EMBL/GenBank/DDBJ databases">
        <title>Bird 10,000 Genomes (B10K) Project - Family phase.</title>
        <authorList>
            <person name="Zhang G."/>
        </authorList>
    </citation>
    <scope>NUCLEOTIDE SEQUENCE [LARGE SCALE GENOMIC DNA]</scope>
    <source>
        <strain evidence="2">B10K-DU-029-53</strain>
    </source>
</reference>
<dbReference type="Proteomes" id="UP000580879">
    <property type="component" value="Unassembled WGS sequence"/>
</dbReference>
<dbReference type="Gene3D" id="1.50.10.20">
    <property type="match status" value="1"/>
</dbReference>